<dbReference type="GO" id="GO:0003677">
    <property type="term" value="F:DNA binding"/>
    <property type="evidence" value="ECO:0007669"/>
    <property type="project" value="InterPro"/>
</dbReference>
<sequence>MPESKQQKLRRAILRDEFDAFITAGQLLKNARRILGVGTEFISKKMGISSRLWARYENDRVKIPNTILLKIFVFGLSFWCNMPDNAMPQHMDKDL</sequence>
<dbReference type="InterPro" id="IPR001387">
    <property type="entry name" value="Cro/C1-type_HTH"/>
</dbReference>
<organism evidence="1 2">
    <name type="scientific">Candidatus Enterousia avistercoris</name>
    <dbReference type="NCBI Taxonomy" id="2840788"/>
    <lineage>
        <taxon>Bacteria</taxon>
        <taxon>Pseudomonadati</taxon>
        <taxon>Pseudomonadota</taxon>
        <taxon>Alphaproteobacteria</taxon>
        <taxon>Candidatus Enterousia</taxon>
    </lineage>
</organism>
<evidence type="ECO:0000313" key="2">
    <source>
        <dbReference type="Proteomes" id="UP000823630"/>
    </source>
</evidence>
<dbReference type="Proteomes" id="UP000823630">
    <property type="component" value="Unassembled WGS sequence"/>
</dbReference>
<gene>
    <name evidence="1" type="ORF">IAC69_00515</name>
</gene>
<protein>
    <submittedName>
        <fullName evidence="1">Helix-turn-helix transcriptional regulator</fullName>
    </submittedName>
</protein>
<reference evidence="1" key="1">
    <citation type="submission" date="2020-10" db="EMBL/GenBank/DDBJ databases">
        <authorList>
            <person name="Gilroy R."/>
        </authorList>
    </citation>
    <scope>NUCLEOTIDE SEQUENCE</scope>
    <source>
        <strain evidence="1">8207</strain>
    </source>
</reference>
<name>A0A9D9DD73_9PROT</name>
<reference evidence="1" key="2">
    <citation type="journal article" date="2021" name="PeerJ">
        <title>Extensive microbial diversity within the chicken gut microbiome revealed by metagenomics and culture.</title>
        <authorList>
            <person name="Gilroy R."/>
            <person name="Ravi A."/>
            <person name="Getino M."/>
            <person name="Pursley I."/>
            <person name="Horton D.L."/>
            <person name="Alikhan N.F."/>
            <person name="Baker D."/>
            <person name="Gharbi K."/>
            <person name="Hall N."/>
            <person name="Watson M."/>
            <person name="Adriaenssens E.M."/>
            <person name="Foster-Nyarko E."/>
            <person name="Jarju S."/>
            <person name="Secka A."/>
            <person name="Antonio M."/>
            <person name="Oren A."/>
            <person name="Chaudhuri R.R."/>
            <person name="La Ragione R."/>
            <person name="Hildebrand F."/>
            <person name="Pallen M.J."/>
        </authorList>
    </citation>
    <scope>NUCLEOTIDE SEQUENCE</scope>
    <source>
        <strain evidence="1">8207</strain>
    </source>
</reference>
<accession>A0A9D9DD73</accession>
<dbReference type="InterPro" id="IPR010982">
    <property type="entry name" value="Lambda_DNA-bd_dom_sf"/>
</dbReference>
<dbReference type="AlphaFoldDB" id="A0A9D9DD73"/>
<evidence type="ECO:0000313" key="1">
    <source>
        <dbReference type="EMBL" id="MBO8424946.1"/>
    </source>
</evidence>
<dbReference type="EMBL" id="JADINC010000010">
    <property type="protein sequence ID" value="MBO8424946.1"/>
    <property type="molecule type" value="Genomic_DNA"/>
</dbReference>
<dbReference type="CDD" id="cd00093">
    <property type="entry name" value="HTH_XRE"/>
    <property type="match status" value="1"/>
</dbReference>
<proteinExistence type="predicted"/>
<comment type="caution">
    <text evidence="1">The sequence shown here is derived from an EMBL/GenBank/DDBJ whole genome shotgun (WGS) entry which is preliminary data.</text>
</comment>
<dbReference type="SUPFAM" id="SSF47413">
    <property type="entry name" value="lambda repressor-like DNA-binding domains"/>
    <property type="match status" value="1"/>
</dbReference>